<dbReference type="PANTHER" id="PTHR43829:SF9">
    <property type="entry name" value="AQUAPORIN-9"/>
    <property type="match status" value="1"/>
</dbReference>
<name>A0ABN7T023_OIKDI</name>
<keyword evidence="4 9" id="KW-0812">Transmembrane</keyword>
<evidence type="ECO:0000256" key="3">
    <source>
        <dbReference type="ARBA" id="ARBA00022448"/>
    </source>
</evidence>
<keyword evidence="12" id="KW-1185">Reference proteome</keyword>
<evidence type="ECO:0000256" key="8">
    <source>
        <dbReference type="ARBA" id="ARBA00049405"/>
    </source>
</evidence>
<gene>
    <name evidence="11" type="ORF">OKIOD_LOCUS12007</name>
</gene>
<feature type="transmembrane region" description="Helical" evidence="10">
    <location>
        <begin position="238"/>
        <end position="261"/>
    </location>
</feature>
<comment type="catalytic activity">
    <reaction evidence="8">
        <text>glycerol(in) = glycerol(out)</text>
        <dbReference type="Rhea" id="RHEA:29675"/>
        <dbReference type="ChEBI" id="CHEBI:17754"/>
    </reaction>
</comment>
<evidence type="ECO:0000256" key="7">
    <source>
        <dbReference type="ARBA" id="ARBA00034651"/>
    </source>
</evidence>
<comment type="similarity">
    <text evidence="2 9">Belongs to the MIP/aquaporin (TC 1.A.8) family.</text>
</comment>
<organism evidence="11 12">
    <name type="scientific">Oikopleura dioica</name>
    <name type="common">Tunicate</name>
    <dbReference type="NCBI Taxonomy" id="34765"/>
    <lineage>
        <taxon>Eukaryota</taxon>
        <taxon>Metazoa</taxon>
        <taxon>Chordata</taxon>
        <taxon>Tunicata</taxon>
        <taxon>Appendicularia</taxon>
        <taxon>Copelata</taxon>
        <taxon>Oikopleuridae</taxon>
        <taxon>Oikopleura</taxon>
    </lineage>
</organism>
<keyword evidence="6 10" id="KW-0472">Membrane</keyword>
<feature type="transmembrane region" description="Helical" evidence="10">
    <location>
        <begin position="185"/>
        <end position="202"/>
    </location>
</feature>
<evidence type="ECO:0000256" key="4">
    <source>
        <dbReference type="ARBA" id="ARBA00022692"/>
    </source>
</evidence>
<evidence type="ECO:0000256" key="5">
    <source>
        <dbReference type="ARBA" id="ARBA00022989"/>
    </source>
</evidence>
<dbReference type="InterPro" id="IPR050363">
    <property type="entry name" value="MIP/Aquaporin"/>
</dbReference>
<evidence type="ECO:0000256" key="10">
    <source>
        <dbReference type="SAM" id="Phobius"/>
    </source>
</evidence>
<reference evidence="11 12" key="1">
    <citation type="submission" date="2021-04" db="EMBL/GenBank/DDBJ databases">
        <authorList>
            <person name="Bliznina A."/>
        </authorList>
    </citation>
    <scope>NUCLEOTIDE SEQUENCE [LARGE SCALE GENOMIC DNA]</scope>
</reference>
<keyword evidence="5 10" id="KW-1133">Transmembrane helix</keyword>
<dbReference type="SUPFAM" id="SSF81338">
    <property type="entry name" value="Aquaporin-like"/>
    <property type="match status" value="1"/>
</dbReference>
<accession>A0ABN7T023</accession>
<dbReference type="Proteomes" id="UP001158576">
    <property type="component" value="Chromosome 1"/>
</dbReference>
<keyword evidence="3 9" id="KW-0813">Transport</keyword>
<proteinExistence type="inferred from homology"/>
<evidence type="ECO:0000313" key="11">
    <source>
        <dbReference type="EMBL" id="CAG5107281.1"/>
    </source>
</evidence>
<evidence type="ECO:0000256" key="2">
    <source>
        <dbReference type="ARBA" id="ARBA00006175"/>
    </source>
</evidence>
<comment type="catalytic activity">
    <reaction evidence="7">
        <text>H2O(in) = H2O(out)</text>
        <dbReference type="Rhea" id="RHEA:29667"/>
        <dbReference type="ChEBI" id="CHEBI:15377"/>
    </reaction>
</comment>
<dbReference type="PRINTS" id="PR00783">
    <property type="entry name" value="MINTRINSICP"/>
</dbReference>
<dbReference type="InterPro" id="IPR000425">
    <property type="entry name" value="MIP"/>
</dbReference>
<dbReference type="Gene3D" id="1.20.1080.10">
    <property type="entry name" value="Glycerol uptake facilitator protein"/>
    <property type="match status" value="1"/>
</dbReference>
<feature type="transmembrane region" description="Helical" evidence="10">
    <location>
        <begin position="97"/>
        <end position="122"/>
    </location>
</feature>
<dbReference type="PANTHER" id="PTHR43829">
    <property type="entry name" value="AQUAPORIN OR AQUAGLYCEROPORIN RELATED"/>
    <property type="match status" value="1"/>
</dbReference>
<evidence type="ECO:0000313" key="12">
    <source>
        <dbReference type="Proteomes" id="UP001158576"/>
    </source>
</evidence>
<sequence>MTIEDLAQRFLRIRRKRIRQFLGETFGSFFLAVIGIAGAHQGLYGETSSVHGAICGGLGVAIGIYVCVGSSGGHVNPAVTTYAALSGRLGNGIIENLGGFCIYVAGQIFGMFLAASVVYGVFNGQSYNGVENQDLVCLFATCPTEDIKLSTGEMFFDQIIGTMILVTLIAAITDEKNLMPNAANPLLIGLTATAIGLAYGNHGGGAINPARDLGPRLFAAMVLGDVAFSGIEDTNSEFFFWIPLLAPLIGGAIGGLLYLLFVRAHWEEDKTAVSPEKEETFENEFGL</sequence>
<evidence type="ECO:0000256" key="9">
    <source>
        <dbReference type="RuleBase" id="RU000477"/>
    </source>
</evidence>
<feature type="transmembrane region" description="Helical" evidence="10">
    <location>
        <begin position="21"/>
        <end position="43"/>
    </location>
</feature>
<comment type="subcellular location">
    <subcellularLocation>
        <location evidence="1">Membrane</location>
        <topology evidence="1">Multi-pass membrane protein</topology>
    </subcellularLocation>
</comment>
<feature type="transmembrane region" description="Helical" evidence="10">
    <location>
        <begin position="49"/>
        <end position="68"/>
    </location>
</feature>
<evidence type="ECO:0000256" key="6">
    <source>
        <dbReference type="ARBA" id="ARBA00023136"/>
    </source>
</evidence>
<dbReference type="Pfam" id="PF00230">
    <property type="entry name" value="MIP"/>
    <property type="match status" value="1"/>
</dbReference>
<evidence type="ECO:0000256" key="1">
    <source>
        <dbReference type="ARBA" id="ARBA00004141"/>
    </source>
</evidence>
<protein>
    <submittedName>
        <fullName evidence="11">Oidioi.mRNA.OKI2018_I69.chr1.g3242.t1.cds</fullName>
    </submittedName>
</protein>
<dbReference type="EMBL" id="OU015566">
    <property type="protein sequence ID" value="CAG5107281.1"/>
    <property type="molecule type" value="Genomic_DNA"/>
</dbReference>
<dbReference type="InterPro" id="IPR023271">
    <property type="entry name" value="Aquaporin-like"/>
</dbReference>
<feature type="transmembrane region" description="Helical" evidence="10">
    <location>
        <begin position="155"/>
        <end position="173"/>
    </location>
</feature>